<proteinExistence type="predicted"/>
<accession>A0A2T7P642</accession>
<gene>
    <name evidence="2" type="ORF">C0Q70_11458</name>
</gene>
<keyword evidence="1" id="KW-0812">Transmembrane</keyword>
<feature type="transmembrane region" description="Helical" evidence="1">
    <location>
        <begin position="95"/>
        <end position="116"/>
    </location>
</feature>
<keyword evidence="1" id="KW-1133">Transmembrane helix</keyword>
<protein>
    <submittedName>
        <fullName evidence="2">Uncharacterized protein</fullName>
    </submittedName>
</protein>
<evidence type="ECO:0000313" key="3">
    <source>
        <dbReference type="Proteomes" id="UP000245119"/>
    </source>
</evidence>
<keyword evidence="3" id="KW-1185">Reference proteome</keyword>
<reference evidence="2 3" key="1">
    <citation type="submission" date="2018-04" db="EMBL/GenBank/DDBJ databases">
        <title>The genome of golden apple snail Pomacea canaliculata provides insight into stress tolerance and invasive adaptation.</title>
        <authorList>
            <person name="Liu C."/>
            <person name="Liu B."/>
            <person name="Ren Y."/>
            <person name="Zhang Y."/>
            <person name="Wang H."/>
            <person name="Li S."/>
            <person name="Jiang F."/>
            <person name="Yin L."/>
            <person name="Zhang G."/>
            <person name="Qian W."/>
            <person name="Fan W."/>
        </authorList>
    </citation>
    <scope>NUCLEOTIDE SEQUENCE [LARGE SCALE GENOMIC DNA]</scope>
    <source>
        <strain evidence="2">SZHN2017</strain>
        <tissue evidence="2">Muscle</tissue>
    </source>
</reference>
<evidence type="ECO:0000313" key="2">
    <source>
        <dbReference type="EMBL" id="PVD28863.1"/>
    </source>
</evidence>
<dbReference type="Proteomes" id="UP000245119">
    <property type="component" value="Linkage Group LG6"/>
</dbReference>
<sequence>MPDLTSHHPGMSSNYQPSAVHPVVPLTAPIARVASSLAHPLSTAMPRVVSAAHAAAAMLAQRQQQAMMTHMMRQRYIRPVLLPGRLLPVQGSRPAVRGSVFLVAACALVTAFTWFAGVSSKT</sequence>
<evidence type="ECO:0000256" key="1">
    <source>
        <dbReference type="SAM" id="Phobius"/>
    </source>
</evidence>
<organism evidence="2 3">
    <name type="scientific">Pomacea canaliculata</name>
    <name type="common">Golden apple snail</name>
    <dbReference type="NCBI Taxonomy" id="400727"/>
    <lineage>
        <taxon>Eukaryota</taxon>
        <taxon>Metazoa</taxon>
        <taxon>Spiralia</taxon>
        <taxon>Lophotrochozoa</taxon>
        <taxon>Mollusca</taxon>
        <taxon>Gastropoda</taxon>
        <taxon>Caenogastropoda</taxon>
        <taxon>Architaenioglossa</taxon>
        <taxon>Ampullarioidea</taxon>
        <taxon>Ampullariidae</taxon>
        <taxon>Pomacea</taxon>
    </lineage>
</organism>
<comment type="caution">
    <text evidence="2">The sequence shown here is derived from an EMBL/GenBank/DDBJ whole genome shotgun (WGS) entry which is preliminary data.</text>
</comment>
<dbReference type="EMBL" id="PZQS01000006">
    <property type="protein sequence ID" value="PVD28863.1"/>
    <property type="molecule type" value="Genomic_DNA"/>
</dbReference>
<name>A0A2T7P642_POMCA</name>
<keyword evidence="1" id="KW-0472">Membrane</keyword>
<dbReference type="AlphaFoldDB" id="A0A2T7P642"/>